<dbReference type="CDD" id="cd12205">
    <property type="entry name" value="RasGAP_plexin"/>
    <property type="match status" value="1"/>
</dbReference>
<dbReference type="Gene3D" id="2.130.10.10">
    <property type="entry name" value="YVTN repeat-like/Quinoprotein amine dehydrogenase"/>
    <property type="match status" value="1"/>
</dbReference>
<evidence type="ECO:0000256" key="14">
    <source>
        <dbReference type="SAM" id="Phobius"/>
    </source>
</evidence>
<keyword evidence="9" id="KW-1015">Disulfide bond</keyword>
<evidence type="ECO:0000256" key="13">
    <source>
        <dbReference type="SAM" id="MobiDB-lite"/>
    </source>
</evidence>
<evidence type="ECO:0000256" key="12">
    <source>
        <dbReference type="SAM" id="Coils"/>
    </source>
</evidence>
<dbReference type="CDD" id="cd11236">
    <property type="entry name" value="Sema_plexin_like"/>
    <property type="match status" value="1"/>
</dbReference>
<dbReference type="Pfam" id="PF01403">
    <property type="entry name" value="Sema"/>
    <property type="match status" value="1"/>
</dbReference>
<dbReference type="InterPro" id="IPR015943">
    <property type="entry name" value="WD40/YVTN_repeat-like_dom_sf"/>
</dbReference>
<evidence type="ECO:0000313" key="18">
    <source>
        <dbReference type="Proteomes" id="UP001159405"/>
    </source>
</evidence>
<evidence type="ECO:0000256" key="2">
    <source>
        <dbReference type="ARBA" id="ARBA00010297"/>
    </source>
</evidence>
<evidence type="ECO:0000256" key="4">
    <source>
        <dbReference type="ARBA" id="ARBA00022692"/>
    </source>
</evidence>
<evidence type="ECO:0000313" key="17">
    <source>
        <dbReference type="EMBL" id="CAH3127390.1"/>
    </source>
</evidence>
<dbReference type="Gene3D" id="2.60.40.10">
    <property type="entry name" value="Immunoglobulins"/>
    <property type="match status" value="4"/>
</dbReference>
<feature type="transmembrane region" description="Helical" evidence="14">
    <location>
        <begin position="1235"/>
        <end position="1258"/>
    </location>
</feature>
<dbReference type="Proteomes" id="UP001159405">
    <property type="component" value="Unassembled WGS sequence"/>
</dbReference>
<comment type="subcellular location">
    <subcellularLocation>
        <location evidence="1">Cell membrane</location>
        <topology evidence="1">Single-pass type I membrane protein</topology>
    </subcellularLocation>
</comment>
<dbReference type="Pfam" id="PF18020">
    <property type="entry name" value="TIG_2"/>
    <property type="match status" value="1"/>
</dbReference>
<dbReference type="InterPro" id="IPR008936">
    <property type="entry name" value="Rho_GTPase_activation_prot"/>
</dbReference>
<name>A0ABN8P0C8_9CNID</name>
<dbReference type="PANTHER" id="PTHR22625:SF70">
    <property type="entry name" value="PLEXIN A, ISOFORM A"/>
    <property type="match status" value="1"/>
</dbReference>
<dbReference type="SMART" id="SM00630">
    <property type="entry name" value="Sema"/>
    <property type="match status" value="1"/>
</dbReference>
<evidence type="ECO:0000256" key="1">
    <source>
        <dbReference type="ARBA" id="ARBA00004251"/>
    </source>
</evidence>
<dbReference type="InterPro" id="IPR002165">
    <property type="entry name" value="Plexin_repeat"/>
</dbReference>
<dbReference type="PROSITE" id="PS51004">
    <property type="entry name" value="SEMA"/>
    <property type="match status" value="1"/>
</dbReference>
<proteinExistence type="inferred from homology"/>
<dbReference type="InterPro" id="IPR016201">
    <property type="entry name" value="PSI"/>
</dbReference>
<keyword evidence="3" id="KW-1003">Cell membrane</keyword>
<evidence type="ECO:0000259" key="16">
    <source>
        <dbReference type="PROSITE" id="PS51004"/>
    </source>
</evidence>
<evidence type="ECO:0000256" key="3">
    <source>
        <dbReference type="ARBA" id="ARBA00022475"/>
    </source>
</evidence>
<evidence type="ECO:0000256" key="11">
    <source>
        <dbReference type="PROSITE-ProRule" id="PRU00352"/>
    </source>
</evidence>
<gene>
    <name evidence="17" type="ORF">PLOB_00032917</name>
</gene>
<dbReference type="InterPro" id="IPR013548">
    <property type="entry name" value="Plexin_cytoplasmic_RasGAP_dom"/>
</dbReference>
<keyword evidence="6" id="KW-0677">Repeat</keyword>
<evidence type="ECO:0000256" key="8">
    <source>
        <dbReference type="ARBA" id="ARBA00023136"/>
    </source>
</evidence>
<protein>
    <recommendedName>
        <fullName evidence="16">Sema domain-containing protein</fullName>
    </recommendedName>
</protein>
<accession>A0ABN8P0C8</accession>
<evidence type="ECO:0000256" key="5">
    <source>
        <dbReference type="ARBA" id="ARBA00022729"/>
    </source>
</evidence>
<dbReference type="Gene3D" id="3.10.20.90">
    <property type="entry name" value="Phosphatidylinositol 3-kinase Catalytic Subunit, Chain A, domain 1"/>
    <property type="match status" value="1"/>
</dbReference>
<dbReference type="SMART" id="SM00423">
    <property type="entry name" value="PSI"/>
    <property type="match status" value="3"/>
</dbReference>
<evidence type="ECO:0000256" key="10">
    <source>
        <dbReference type="ARBA" id="ARBA00023180"/>
    </source>
</evidence>
<dbReference type="InterPro" id="IPR002909">
    <property type="entry name" value="IPT_dom"/>
</dbReference>
<evidence type="ECO:0000256" key="7">
    <source>
        <dbReference type="ARBA" id="ARBA00022989"/>
    </source>
</evidence>
<feature type="domain" description="Sema" evidence="16">
    <location>
        <begin position="1"/>
        <end position="491"/>
    </location>
</feature>
<dbReference type="InterPro" id="IPR014756">
    <property type="entry name" value="Ig_E-set"/>
</dbReference>
<dbReference type="InterPro" id="IPR013783">
    <property type="entry name" value="Ig-like_fold"/>
</dbReference>
<dbReference type="Pfam" id="PF01437">
    <property type="entry name" value="PSI"/>
    <property type="match status" value="1"/>
</dbReference>
<feature type="coiled-coil region" evidence="12">
    <location>
        <begin position="1263"/>
        <end position="1290"/>
    </location>
</feature>
<comment type="similarity">
    <text evidence="2">Belongs to the plexin family.</text>
</comment>
<keyword evidence="7 14" id="KW-1133">Transmembrane helix</keyword>
<dbReference type="SMART" id="SM00429">
    <property type="entry name" value="IPT"/>
    <property type="match status" value="4"/>
</dbReference>
<dbReference type="SUPFAM" id="SSF81296">
    <property type="entry name" value="E set domains"/>
    <property type="match status" value="3"/>
</dbReference>
<dbReference type="SUPFAM" id="SSF48350">
    <property type="entry name" value="GTPase activation domain, GAP"/>
    <property type="match status" value="1"/>
</dbReference>
<dbReference type="InterPro" id="IPR031148">
    <property type="entry name" value="Plexin"/>
</dbReference>
<keyword evidence="4 14" id="KW-0812">Transmembrane</keyword>
<dbReference type="InterPro" id="IPR046800">
    <property type="entry name" value="Plexin_RBD"/>
</dbReference>
<evidence type="ECO:0000256" key="9">
    <source>
        <dbReference type="ARBA" id="ARBA00023157"/>
    </source>
</evidence>
<dbReference type="Pfam" id="PF17960">
    <property type="entry name" value="TIG_plexin"/>
    <property type="match status" value="1"/>
</dbReference>
<dbReference type="SUPFAM" id="SSF101912">
    <property type="entry name" value="Sema domain"/>
    <property type="match status" value="1"/>
</dbReference>
<organism evidence="17 18">
    <name type="scientific">Porites lobata</name>
    <dbReference type="NCBI Taxonomy" id="104759"/>
    <lineage>
        <taxon>Eukaryota</taxon>
        <taxon>Metazoa</taxon>
        <taxon>Cnidaria</taxon>
        <taxon>Anthozoa</taxon>
        <taxon>Hexacorallia</taxon>
        <taxon>Scleractinia</taxon>
        <taxon>Fungiina</taxon>
        <taxon>Poritidae</taxon>
        <taxon>Porites</taxon>
    </lineage>
</organism>
<keyword evidence="8 14" id="KW-0472">Membrane</keyword>
<dbReference type="EMBL" id="CALNXK010000043">
    <property type="protein sequence ID" value="CAH3127390.1"/>
    <property type="molecule type" value="Genomic_DNA"/>
</dbReference>
<comment type="caution">
    <text evidence="11">Lacks conserved residue(s) required for the propagation of feature annotation.</text>
</comment>
<feature type="signal peptide" evidence="15">
    <location>
        <begin position="1"/>
        <end position="21"/>
    </location>
</feature>
<keyword evidence="12" id="KW-0175">Coiled coil</keyword>
<dbReference type="Gene3D" id="1.10.506.10">
    <property type="entry name" value="GTPase Activation - p120gap, domain 1"/>
    <property type="match status" value="1"/>
</dbReference>
<dbReference type="InterPro" id="IPR001627">
    <property type="entry name" value="Semap_dom"/>
</dbReference>
<keyword evidence="10" id="KW-0325">Glycoprotein</keyword>
<feature type="chain" id="PRO_5047003702" description="Sema domain-containing protein" evidence="15">
    <location>
        <begin position="22"/>
        <end position="1878"/>
    </location>
</feature>
<keyword evidence="18" id="KW-1185">Reference proteome</keyword>
<dbReference type="Pfam" id="PF20170">
    <property type="entry name" value="Plexin_RBD"/>
    <property type="match status" value="1"/>
</dbReference>
<feature type="region of interest" description="Disordered" evidence="13">
    <location>
        <begin position="937"/>
        <end position="962"/>
    </location>
</feature>
<dbReference type="InterPro" id="IPR041019">
    <property type="entry name" value="TIG1_plexin"/>
</dbReference>
<comment type="caution">
    <text evidence="17">The sequence shown here is derived from an EMBL/GenBank/DDBJ whole genome shotgun (WGS) entry which is preliminary data.</text>
</comment>
<dbReference type="InterPro" id="IPR041362">
    <property type="entry name" value="TIG2_plexin"/>
</dbReference>
<evidence type="ECO:0000256" key="6">
    <source>
        <dbReference type="ARBA" id="ARBA00022737"/>
    </source>
</evidence>
<dbReference type="SUPFAM" id="SSF103575">
    <property type="entry name" value="Plexin repeat"/>
    <property type="match status" value="1"/>
</dbReference>
<dbReference type="InterPro" id="IPR036352">
    <property type="entry name" value="Semap_dom_sf"/>
</dbReference>
<dbReference type="Pfam" id="PF01833">
    <property type="entry name" value="TIG"/>
    <property type="match status" value="2"/>
</dbReference>
<reference evidence="17 18" key="1">
    <citation type="submission" date="2022-05" db="EMBL/GenBank/DDBJ databases">
        <authorList>
            <consortium name="Genoscope - CEA"/>
            <person name="William W."/>
        </authorList>
    </citation>
    <scope>NUCLEOTIDE SEQUENCE [LARGE SCALE GENOMIC DNA]</scope>
</reference>
<sequence length="1878" mass="209874">MMHVQKMIILILLSLFCPSYGYYPELQLSEELYNIDIDNETNIIFIGGKNLLLKASSTLNELKRITTGPLLDYKECLESQPVCPQENTDNRNKILLIDTGNKKLITCGSLTHGVCQGRNLETLSVEISNKYEYVVSNSELPSVAVIGPRWDGKRALYVATSWDGKRYGSKILNVLINLKPSVSTRNIDGSNIFAVSANSPFDGSSFLQFKNLNYLVNYVYGFTLGDFTYFVSVQETRESYNRDKNPKVFSTFITRICQQDKNYISYLELPLECKGTNGTNFNIGTSAYLTKPGNFFAKSSGIQASDEVLVVTFVQTNGGWDDLASKSGVCFYPVKEINEKLAADQKKCADGSYSTQKYGLPWLGDDKKCASKGSSSPTILPNFCPVSILAFEYVKYRSIKLSAAKNAIVEYDQEILSTAAVAAMPYFNHTVLFIGTSQGQLLKVSVGDGKNKVKPYTVLNISSDEVRQMKFTSDKKYLVVLSKHKVTKIPVEECSSFSSCGDCVRPGDPFCGWCTLFKSCTQKEECSKADDHPLRFVTSLSKCLQIASIKPDKIPLGANVNITLNVTNLPWQENDSYKCYIHGKERPTHKLRDGRLACETPPSDQLPTITSETGDVYVDLGLYSTESKKVFVSKKVGFYSCSAIKGCQNCAEAGYRCNWCTYRGICTNDVNTECPGEFIPPIQDRTAGSKGCPRLKSHTTLHIPVGINTNITLPAYDLPATKSGASYKCTVEVDGKKQPAGAVRVSDTQLVCSPTKYSYNADMKKQTVKLTVTFRNSDQLFVPSTFQVYLYKCWVSRTDCSTCHYDSAAEPYLKCGWCKAVTNKCVVQEACIEGGRWFPFTSNCDTKPNITKVWPLAGPLRGGTEVEIHGSDLGKSFRDIANTVSVAGYPCFVNPKKYLPSRRIFCNTSASTSGPVSGPVEVTVNKLSGQSAQQFYYQDPDPREFNPKKGPRSGGTNVNITGNNMNTGRYITVQVAGRQCLVDRNKVTNTNVPCIISPALNRRRRSLNNSTKVIITFDGFSPAGPSGSFIFTADPTITAIKPDKLYYGGGLELSVTGTDLDSIQNPKIFFKYTLKNGTVVDTDIQDCKKPESSSSMICHSPEVPDLTGNVSQVVAAFILDAVKIQSNLTTVTMIPDPKFIPFEDVYELKEGNLILEAKNLENALKSQIVVTVGKQSCKITSVDKEQLVCLAPTEESHSSNPPDGLYAVKVEIGRNLRFPVGKLQYFKPVSKDIPLYVWIGVGGGALFLIILVIIILCWCRRSRRKQKKDFKSLEVQMNNLESKVARECREAFAELQTDVTDLTSDLSISGMPFLDFQTYALHVLFPGLDDHPVLHKSKLMLTENWETGLRQFSQLLHNKKFLLVFIRTLEAQNTFQMKDRCNVASLLMVAFQAKMEYATEILKDLLCELIRKSVAKSHPKLLLRRTESVAEKMLTNWLAFCMYNFLKNDAGEALFMLFKAVKQQTEKGPVDAVTGEARYSLSEDKLLRQAVEFKMLNVSVTYESNPPVTVLLLDCDTISQAKEKMLDVIFKNSMYSSRPERDSLQLEWEQSSGRVLALRDDDSQSVIDGEWRKINTLSHYKVTDNASFRLVTGHTYFYSSTDSELNKRNILRVGFSPGGSYSPLAVSNTDGPDERGRLWHLVKQMDYPTDRAEDDRNSKFLSEIYLTRLLKTKGTLQKFVDRLFRTVFMRYKHGSSLPLVVKFLFDLLDTQAKELNLSDAEVLHTWKNNSLPLRFWINIIKNPNFIFDVSKSGIVDSCLSVVAQLFMDSCSVSEHVLGKDSPSNKLLYAREIPGYRQEVERFYSDIQAARALTPQELSKFLNDLSAAHGQEFNSDQALSELYDYVRKYQDQLQDALEESGLSSLASKLEHVIATISDD</sequence>
<keyword evidence="5 15" id="KW-0732">Signal</keyword>
<evidence type="ECO:0000256" key="15">
    <source>
        <dbReference type="SAM" id="SignalP"/>
    </source>
</evidence>
<dbReference type="Pfam" id="PF08337">
    <property type="entry name" value="Plexin_cytopl"/>
    <property type="match status" value="1"/>
</dbReference>
<dbReference type="PANTHER" id="PTHR22625">
    <property type="entry name" value="PLEXIN"/>
    <property type="match status" value="1"/>
</dbReference>